<evidence type="ECO:0008006" key="2">
    <source>
        <dbReference type="Google" id="ProtNLM"/>
    </source>
</evidence>
<gene>
    <name evidence="1" type="ORF">OCBIM_22031565mg</name>
</gene>
<accession>A0A0L8GLQ1</accession>
<name>A0A0L8GLQ1_OCTBM</name>
<evidence type="ECO:0000313" key="1">
    <source>
        <dbReference type="EMBL" id="KOF77873.1"/>
    </source>
</evidence>
<dbReference type="AlphaFoldDB" id="A0A0L8GLQ1"/>
<organism evidence="1">
    <name type="scientific">Octopus bimaculoides</name>
    <name type="common">California two-spotted octopus</name>
    <dbReference type="NCBI Taxonomy" id="37653"/>
    <lineage>
        <taxon>Eukaryota</taxon>
        <taxon>Metazoa</taxon>
        <taxon>Spiralia</taxon>
        <taxon>Lophotrochozoa</taxon>
        <taxon>Mollusca</taxon>
        <taxon>Cephalopoda</taxon>
        <taxon>Coleoidea</taxon>
        <taxon>Octopodiformes</taxon>
        <taxon>Octopoda</taxon>
        <taxon>Incirrata</taxon>
        <taxon>Octopodidae</taxon>
        <taxon>Octopus</taxon>
    </lineage>
</organism>
<dbReference type="Gene3D" id="3.60.10.10">
    <property type="entry name" value="Endonuclease/exonuclease/phosphatase"/>
    <property type="match status" value="1"/>
</dbReference>
<dbReference type="SUPFAM" id="SSF56219">
    <property type="entry name" value="DNase I-like"/>
    <property type="match status" value="1"/>
</dbReference>
<protein>
    <recommendedName>
        <fullName evidence="2">Endonuclease/exonuclease/phosphatase domain-containing protein</fullName>
    </recommendedName>
</protein>
<sequence length="111" mass="11711">TGSQGSTIGGVGILLSPSASGNLLSVEKITDRIIVAELSSNPQTAFIACYCPTNTNDEKLADNFYSGLKGVTVSVPFHSFLIIAGDFNDQIGRDDALFAYNKGTSRNGLKH</sequence>
<dbReference type="InterPro" id="IPR036691">
    <property type="entry name" value="Endo/exonu/phosph_ase_sf"/>
</dbReference>
<dbReference type="EMBL" id="KQ421280">
    <property type="protein sequence ID" value="KOF77873.1"/>
    <property type="molecule type" value="Genomic_DNA"/>
</dbReference>
<reference evidence="1" key="1">
    <citation type="submission" date="2015-07" db="EMBL/GenBank/DDBJ databases">
        <title>MeaNS - Measles Nucleotide Surveillance Program.</title>
        <authorList>
            <person name="Tran T."/>
            <person name="Druce J."/>
        </authorList>
    </citation>
    <scope>NUCLEOTIDE SEQUENCE</scope>
    <source>
        <strain evidence="1">UCB-OBI-ISO-001</strain>
        <tissue evidence="1">Gonad</tissue>
    </source>
</reference>
<feature type="non-terminal residue" evidence="1">
    <location>
        <position position="1"/>
    </location>
</feature>
<proteinExistence type="predicted"/>